<evidence type="ECO:0000313" key="2">
    <source>
        <dbReference type="EMBL" id="APC43623.1"/>
    </source>
</evidence>
<sequence length="828" mass="89516">MPPVYDRRPLALDRNPMWSLFDEPAKLPKLDPALIWKEWLRGIKELTGIDLSSPVALVESIADLIGDLLDPANLIEVMAQIFGYIGPPLQGLNQLAQWVGQHVFGLIDPRRLAQIPVGSIVGTAPNLLPNGSFSDSTAVDDPDSLWVRDTATYRSAPASVRTKADGTIHELLSVDAIPVHQGQKLDVSGYVRWANLTAANGAIGLGVMAYSDDGEQQRVIVASANNPTGTQVTWQKLSGQFEVPEGVSSVRVLLVVNQDATAGNVWFDDLAASMGSNRMKIDWIEGLRDELASAFAAAAAAAQAFGDFLQNQWQNMLDGVKGGVGGVITDLINKLQHITPSGLFDASRLTNILNMPPLDVHQILDLSDELAELGDGIANVFDDIRQTWQGWWRALTGKSRTQVTADETAEQLAALAAAQVANSIAIAELQAYQDNGYSGLSGMDDFEREVDWGLGDLYWAVTNEYGGTTNNGYVRIRNGQVEWVDQGNGACSYRFRCIRPDIAHTETDFQRVTLVVGTISAEPHFITDSTTQHSRIYVRMSDDETRYVFVEFGGLDKAQFGYRNGGNEVMVGSVFNCPRGSVGGTFTLEAGTAGGVRVFRLLWNNRPLSGGVWSDVNNVTALGEDCRGWGFGMAAGSRLGIAQTTPNAYGAVTVTDNIPAPVVGSGCRVYRSSTSSDGHSSNSTTKFHNNFFDYVDVCSRDVVYNPADNCSITINSTGFYMFYACVPWNGDDTELSVARGLILYRNGQPVADLMRHWPGGSGETRGAWAARGSYATGVYVNAGDTFHLYQYNNSQSLLGSAYWGGGNASGTRCYWGCSATGNIVTATT</sequence>
<reference evidence="2 3" key="1">
    <citation type="submission" date="2016-08" db="EMBL/GenBank/DDBJ databases">
        <authorList>
            <person name="Grinspan D."/>
            <person name="Erlich J."/>
            <person name="Cui Z.D."/>
            <person name="Khazanchi R."/>
            <person name="Shaffer C.D."/>
            <person name="Hafer-Weston K.A."/>
            <person name="Elgin S.C.R."/>
            <person name="Klyczek K."/>
            <person name="Garlena R.A."/>
            <person name="Russell D.A."/>
            <person name="Pope W.H."/>
            <person name="Jacobs-Sera D."/>
            <person name="Hendrix R.W."/>
            <person name="Hatfull G.F."/>
        </authorList>
    </citation>
    <scope>NUCLEOTIDE SEQUENCE [LARGE SCALE GENOMIC DNA]</scope>
</reference>
<gene>
    <name evidence="2" type="ORF">SEA_AMELIE_23</name>
</gene>
<dbReference type="Pfam" id="PF23918">
    <property type="entry name" value="DUF7257"/>
    <property type="match status" value="1"/>
</dbReference>
<keyword evidence="3" id="KW-1185">Reference proteome</keyword>
<evidence type="ECO:0000259" key="1">
    <source>
        <dbReference type="Pfam" id="PF23918"/>
    </source>
</evidence>
<protein>
    <submittedName>
        <fullName evidence="2">Minor tail protein</fullName>
    </submittedName>
</protein>
<dbReference type="InterPro" id="IPR055681">
    <property type="entry name" value="DUF7257"/>
</dbReference>
<feature type="domain" description="DUF7257" evidence="1">
    <location>
        <begin position="415"/>
        <end position="659"/>
    </location>
</feature>
<accession>A0A1J0GR61</accession>
<dbReference type="Proteomes" id="UP000225217">
    <property type="component" value="Segment"/>
</dbReference>
<evidence type="ECO:0000313" key="3">
    <source>
        <dbReference type="Proteomes" id="UP000225217"/>
    </source>
</evidence>
<proteinExistence type="predicted"/>
<name>A0A1J0GR61_9CAUD</name>
<dbReference type="EMBL" id="KX808132">
    <property type="protein sequence ID" value="APC43623.1"/>
    <property type="molecule type" value="Genomic_DNA"/>
</dbReference>
<organism evidence="2 3">
    <name type="scientific">Mycobacterium phage Amelie</name>
    <dbReference type="NCBI Taxonomy" id="1913035"/>
    <lineage>
        <taxon>Viruses</taxon>
        <taxon>Duplodnaviria</taxon>
        <taxon>Heunggongvirae</taxon>
        <taxon>Uroviricota</taxon>
        <taxon>Caudoviricetes</taxon>
        <taxon>Weiservirinae</taxon>
        <taxon>Anayavirus</taxon>
        <taxon>Anayavirus amelie</taxon>
    </lineage>
</organism>
<dbReference type="Gene3D" id="2.60.120.260">
    <property type="entry name" value="Galactose-binding domain-like"/>
    <property type="match status" value="1"/>
</dbReference>